<sequence>MKDNPIIIISLDGLGRKDFEFLKTLPNFSKLLSSSSYSYKVNSIYPSLTYPAHVSIVTGKKPANHGVINNILLQPGVDSPDWFWFKSQVNCDTIYDLAKKEGYTTGAILWPVTGKAAIDYNMPEIFANRWWLTQPMISLYSGTLSYQLLMNFKYGYLREGKNQPHLDNFSTECALYLLQKEKVDFLMVHLTDVDTNKHHHGTENDEITNALRRHDVRLGRIIDTLNSHDCYKDSTVVVLGDHSLMDTNKVIKLNTLFVKEGYITKDEKGKLQEPKVYLNNCDGSAYIYIKDNDIESKDKVIQLLKDYSSNNDDCLEEILSGDDLKNLGIDNNCSIMLEAKKGYYFSNDLDGETIEEVGEKYDKATHGYSPFKEDYQTFFLISGGNIKKNFDIGEMSLLDEAPTISKIMGTELPSPDGRVLSSIFKTKK</sequence>
<dbReference type="PANTHER" id="PTHR10151:SF120">
    <property type="entry name" value="BIS(5'-ADENOSYL)-TRIPHOSPHATASE"/>
    <property type="match status" value="1"/>
</dbReference>
<evidence type="ECO:0000313" key="2">
    <source>
        <dbReference type="Proteomes" id="UP000580568"/>
    </source>
</evidence>
<comment type="caution">
    <text evidence="1">The sequence shown here is derived from an EMBL/GenBank/DDBJ whole genome shotgun (WGS) entry which is preliminary data.</text>
</comment>
<dbReference type="SUPFAM" id="SSF53649">
    <property type="entry name" value="Alkaline phosphatase-like"/>
    <property type="match status" value="1"/>
</dbReference>
<dbReference type="AlphaFoldDB" id="A0A6V8SA51"/>
<name>A0A6V8SA51_9CLOT</name>
<organism evidence="1 2">
    <name type="scientific">Clostridium fungisolvens</name>
    <dbReference type="NCBI Taxonomy" id="1604897"/>
    <lineage>
        <taxon>Bacteria</taxon>
        <taxon>Bacillati</taxon>
        <taxon>Bacillota</taxon>
        <taxon>Clostridia</taxon>
        <taxon>Eubacteriales</taxon>
        <taxon>Clostridiaceae</taxon>
        <taxon>Clostridium</taxon>
    </lineage>
</organism>
<proteinExistence type="predicted"/>
<dbReference type="RefSeq" id="WP_183275712.1">
    <property type="nucleotide sequence ID" value="NZ_BLZR01000001.1"/>
</dbReference>
<dbReference type="Proteomes" id="UP000580568">
    <property type="component" value="Unassembled WGS sequence"/>
</dbReference>
<dbReference type="InterPro" id="IPR002591">
    <property type="entry name" value="Phosphodiest/P_Trfase"/>
</dbReference>
<protein>
    <recommendedName>
        <fullName evidence="3">Alkaline phosphatase family protein</fullName>
    </recommendedName>
</protein>
<dbReference type="GO" id="GO:0016787">
    <property type="term" value="F:hydrolase activity"/>
    <property type="evidence" value="ECO:0007669"/>
    <property type="project" value="UniProtKB-ARBA"/>
</dbReference>
<gene>
    <name evidence="1" type="ORF">bsdtw1_00169</name>
</gene>
<evidence type="ECO:0008006" key="3">
    <source>
        <dbReference type="Google" id="ProtNLM"/>
    </source>
</evidence>
<accession>A0A6V8SA51</accession>
<keyword evidence="2" id="KW-1185">Reference proteome</keyword>
<dbReference type="Pfam" id="PF01663">
    <property type="entry name" value="Phosphodiest"/>
    <property type="match status" value="1"/>
</dbReference>
<dbReference type="EMBL" id="BLZR01000001">
    <property type="protein sequence ID" value="GFP74129.1"/>
    <property type="molecule type" value="Genomic_DNA"/>
</dbReference>
<evidence type="ECO:0000313" key="1">
    <source>
        <dbReference type="EMBL" id="GFP74129.1"/>
    </source>
</evidence>
<reference evidence="1 2" key="1">
    <citation type="submission" date="2020-07" db="EMBL/GenBank/DDBJ databases">
        <title>A new beta-1,3-glucan-decomposing anaerobic bacterium isolated from anoxic soil subjected to biological soil disinfestation.</title>
        <authorList>
            <person name="Ueki A."/>
            <person name="Tonouchi A."/>
        </authorList>
    </citation>
    <scope>NUCLEOTIDE SEQUENCE [LARGE SCALE GENOMIC DNA]</scope>
    <source>
        <strain evidence="1 2">TW1</strain>
    </source>
</reference>
<dbReference type="InterPro" id="IPR017850">
    <property type="entry name" value="Alkaline_phosphatase_core_sf"/>
</dbReference>
<dbReference type="Gene3D" id="3.40.720.10">
    <property type="entry name" value="Alkaline Phosphatase, subunit A"/>
    <property type="match status" value="1"/>
</dbReference>
<dbReference type="CDD" id="cd16018">
    <property type="entry name" value="Enpp"/>
    <property type="match status" value="1"/>
</dbReference>
<dbReference type="PANTHER" id="PTHR10151">
    <property type="entry name" value="ECTONUCLEOTIDE PYROPHOSPHATASE/PHOSPHODIESTERASE"/>
    <property type="match status" value="1"/>
</dbReference>